<evidence type="ECO:0000313" key="1">
    <source>
        <dbReference type="EMBL" id="CAH2294290.1"/>
    </source>
</evidence>
<dbReference type="Proteomes" id="UP001295444">
    <property type="component" value="Chromosome 05"/>
</dbReference>
<dbReference type="EMBL" id="OW240916">
    <property type="protein sequence ID" value="CAH2294290.1"/>
    <property type="molecule type" value="Genomic_DNA"/>
</dbReference>
<protein>
    <submittedName>
        <fullName evidence="1">Fanconi anemia group C</fullName>
    </submittedName>
</protein>
<dbReference type="GO" id="GO:0006289">
    <property type="term" value="P:nucleotide-excision repair"/>
    <property type="evidence" value="ECO:0007669"/>
    <property type="project" value="TreeGrafter"/>
</dbReference>
<dbReference type="InterPro" id="IPR000686">
    <property type="entry name" value="FANCC"/>
</dbReference>
<evidence type="ECO:0000313" key="2">
    <source>
        <dbReference type="Proteomes" id="UP001295444"/>
    </source>
</evidence>
<dbReference type="AlphaFoldDB" id="A0AAD1SCB8"/>
<dbReference type="Pfam" id="PF02106">
    <property type="entry name" value="Fanconi_C"/>
    <property type="match status" value="1"/>
</dbReference>
<name>A0AAD1SCB8_PELCU</name>
<reference evidence="1" key="1">
    <citation type="submission" date="2022-03" db="EMBL/GenBank/DDBJ databases">
        <authorList>
            <person name="Alioto T."/>
            <person name="Alioto T."/>
            <person name="Gomez Garrido J."/>
        </authorList>
    </citation>
    <scope>NUCLEOTIDE SEQUENCE</scope>
</reference>
<sequence>MAQVMPNSVLSFQCWLSKAAEWGQTTTLESQQDVCAHLPQLLTFLLQISESLKHMSLNSALARFPAIDQLLKQLCWNPFVVGHEGLQKALMSCLCCLYSSDPRGPLELKTNDWIQNLLCSLFSGSQYEFHKEWKAITHLGWTTAGYHGKLLKNTIASLISQLKGCQSVSGCSKPRLSAEDIRSISVKCIPIHTLPDVVPLLEALLIYHCPEPIEVLDELFLHTINNSIMWKKIVLSESAVLSLWLRHLPSLENAVLDLFQRLIAIQSKSSGEMERVIKDSFLPQAACHPSIFVIIDGIFRNALLETDGTIKVITIIRLFTRRFIQMYEKDNLQARFPLRTFFPHNSLNLVMALLRQFQGLTPRVCFQHLHSIVQKVKDVDSGIRSHENLFNSWFLLIHFGDWVDVAAEQLLTSEHEISDDLLWLLAFYYNPCNDNQERIKTMIAAREVCTSLRKLSSNAVACPVTLQTIHEGKREQMWNFCTMQLIRHLCVTFLLYSSEWHTVAKDCISRMTQTQEAANEVSDVLARTLCRLNNTGMKNEKITKKALELLHDF</sequence>
<keyword evidence="2" id="KW-1185">Reference proteome</keyword>
<organism evidence="1 2">
    <name type="scientific">Pelobates cultripes</name>
    <name type="common">Western spadefoot toad</name>
    <dbReference type="NCBI Taxonomy" id="61616"/>
    <lineage>
        <taxon>Eukaryota</taxon>
        <taxon>Metazoa</taxon>
        <taxon>Chordata</taxon>
        <taxon>Craniata</taxon>
        <taxon>Vertebrata</taxon>
        <taxon>Euteleostomi</taxon>
        <taxon>Amphibia</taxon>
        <taxon>Batrachia</taxon>
        <taxon>Anura</taxon>
        <taxon>Pelobatoidea</taxon>
        <taxon>Pelobatidae</taxon>
        <taxon>Pelobates</taxon>
    </lineage>
</organism>
<dbReference type="PRINTS" id="PR00494">
    <property type="entry name" value="FANCONICGENE"/>
</dbReference>
<dbReference type="PANTHER" id="PTHR16798:SF0">
    <property type="entry name" value="FANCONI ANEMIA GROUP C PROTEIN"/>
    <property type="match status" value="1"/>
</dbReference>
<proteinExistence type="predicted"/>
<dbReference type="GO" id="GO:0036297">
    <property type="term" value="P:interstrand cross-link repair"/>
    <property type="evidence" value="ECO:0007669"/>
    <property type="project" value="InterPro"/>
</dbReference>
<dbReference type="PANTHER" id="PTHR16798">
    <property type="entry name" value="FANCONI ANEMIA GROUP C PROTEIN FANCC"/>
    <property type="match status" value="1"/>
</dbReference>
<dbReference type="GO" id="GO:0034599">
    <property type="term" value="P:cellular response to oxidative stress"/>
    <property type="evidence" value="ECO:0007669"/>
    <property type="project" value="TreeGrafter"/>
</dbReference>
<gene>
    <name evidence="1" type="ORF">PECUL_23A035489</name>
</gene>
<dbReference type="GO" id="GO:0043240">
    <property type="term" value="C:Fanconi anaemia nuclear complex"/>
    <property type="evidence" value="ECO:0007669"/>
    <property type="project" value="InterPro"/>
</dbReference>
<accession>A0AAD1SCB8</accession>